<dbReference type="Gene3D" id="2.120.10.10">
    <property type="match status" value="1"/>
</dbReference>
<evidence type="ECO:0000259" key="1">
    <source>
        <dbReference type="Pfam" id="PF13088"/>
    </source>
</evidence>
<dbReference type="PANTHER" id="PTHR43752:SF2">
    <property type="entry name" value="BNR_ASP-BOX REPEAT FAMILY PROTEIN"/>
    <property type="match status" value="1"/>
</dbReference>
<dbReference type="InterPro" id="IPR036278">
    <property type="entry name" value="Sialidase_sf"/>
</dbReference>
<dbReference type="SUPFAM" id="SSF50939">
    <property type="entry name" value="Sialidases"/>
    <property type="match status" value="1"/>
</dbReference>
<dbReference type="OrthoDB" id="41724at2"/>
<dbReference type="KEGG" id="pox:MB84_29160"/>
<accession>A0A0G3IIA6</accession>
<sequence length="345" mass="38340">MRVIQRDFLMPAHAAGTQQCHASTLIALPDGDLLAAWFAGPGEGRPGTAIWLNRRHDGQWLAPRRVVASDNAAHWNPVLFRFQTEVWLFFKTGASVHTWRTHCVRSGDLGRTWSVPRELVPGDPLPRGPAKNKLLITTAGLWVAPGSIETDGHWDAFVDRSSDEGRSWSLSPVPLVHRRSRPARAAARWPGLHRGVFWHKDVTRVLQWDGVIQPALWESSPGRLHMLMRSTRGRLYRSDSADHGRTWCEAYATRLPNNNSGIDLVKTDAGSLVLAHNPVKGNWGARSPLTLSTSADNGEHWTEVLEIESGEGEFSYPALIGVGDTLYLTYTCKRENIAFRALCAA</sequence>
<reference evidence="2" key="1">
    <citation type="submission" date="2016-06" db="EMBL/GenBank/DDBJ databases">
        <title>Pandoraea oxalativorans DSM 23570 Genome Sequencing.</title>
        <authorList>
            <person name="Ee R."/>
            <person name="Lim Y.-L."/>
            <person name="Yong D."/>
            <person name="Yin W.-F."/>
            <person name="Chan K.-G."/>
        </authorList>
    </citation>
    <scope>NUCLEOTIDE SEQUENCE</scope>
    <source>
        <strain evidence="2">DSM 23570</strain>
        <plasmid evidence="2">pPO70-1</plasmid>
    </source>
</reference>
<dbReference type="CDD" id="cd15482">
    <property type="entry name" value="Sialidase_non-viral"/>
    <property type="match status" value="1"/>
</dbReference>
<dbReference type="AlphaFoldDB" id="A0A0G3IIA6"/>
<name>A0A0G3IIA6_9BURK</name>
<keyword evidence="2" id="KW-0614">Plasmid</keyword>
<dbReference type="Pfam" id="PF13088">
    <property type="entry name" value="BNR_2"/>
    <property type="match status" value="1"/>
</dbReference>
<dbReference type="PATRIC" id="fig|573737.6.peg.5824"/>
<dbReference type="InterPro" id="IPR011040">
    <property type="entry name" value="Sialidase"/>
</dbReference>
<feature type="domain" description="Sialidase" evidence="1">
    <location>
        <begin position="31"/>
        <end position="325"/>
    </location>
</feature>
<evidence type="ECO:0000313" key="3">
    <source>
        <dbReference type="Proteomes" id="UP000035050"/>
    </source>
</evidence>
<geneLocation type="plasmid" evidence="2 3">
    <name>pPO70-1</name>
</geneLocation>
<organism evidence="2 3">
    <name type="scientific">Pandoraea oxalativorans</name>
    <dbReference type="NCBI Taxonomy" id="573737"/>
    <lineage>
        <taxon>Bacteria</taxon>
        <taxon>Pseudomonadati</taxon>
        <taxon>Pseudomonadota</taxon>
        <taxon>Betaproteobacteria</taxon>
        <taxon>Burkholderiales</taxon>
        <taxon>Burkholderiaceae</taxon>
        <taxon>Pandoraea</taxon>
    </lineage>
</organism>
<keyword evidence="3" id="KW-1185">Reference proteome</keyword>
<protein>
    <recommendedName>
        <fullName evidence="1">Sialidase domain-containing protein</fullName>
    </recommendedName>
</protein>
<dbReference type="Proteomes" id="UP000035050">
    <property type="component" value="Plasmid pPO70-1"/>
</dbReference>
<dbReference type="PANTHER" id="PTHR43752">
    <property type="entry name" value="BNR/ASP-BOX REPEAT FAMILY PROTEIN"/>
    <property type="match status" value="1"/>
</dbReference>
<dbReference type="EMBL" id="CP011518">
    <property type="protein sequence ID" value="AKK24845.1"/>
    <property type="molecule type" value="Genomic_DNA"/>
</dbReference>
<proteinExistence type="predicted"/>
<dbReference type="RefSeq" id="WP_052654475.1">
    <property type="nucleotide sequence ID" value="NZ_CP011518.2"/>
</dbReference>
<gene>
    <name evidence="2" type="ORF">MB84_29160</name>
</gene>
<evidence type="ECO:0000313" key="2">
    <source>
        <dbReference type="EMBL" id="AKK24845.1"/>
    </source>
</evidence>